<sequence length="82" mass="9526">DLLRVRREDKPPPPPRSKFCPGCYSPLSKPGEPARARRQVENKKRRRLRPKPTETWRPGIMIPLSKELVRLQGMSARDRGQV</sequence>
<feature type="compositionally biased region" description="Basic and acidic residues" evidence="1">
    <location>
        <begin position="32"/>
        <end position="42"/>
    </location>
</feature>
<evidence type="ECO:0000256" key="1">
    <source>
        <dbReference type="SAM" id="MobiDB-lite"/>
    </source>
</evidence>
<comment type="caution">
    <text evidence="2">The sequence shown here is derived from an EMBL/GenBank/DDBJ whole genome shotgun (WGS) entry which is preliminary data.</text>
</comment>
<accession>A0A8T1RUJ5</accession>
<name>A0A8T1RUJ5_CHESE</name>
<dbReference type="EMBL" id="JAHGAV010009403">
    <property type="protein sequence ID" value="KAG6920370.1"/>
    <property type="molecule type" value="Genomic_DNA"/>
</dbReference>
<organism evidence="2 3">
    <name type="scientific">Chelydra serpentina</name>
    <name type="common">Snapping turtle</name>
    <name type="synonym">Testudo serpentina</name>
    <dbReference type="NCBI Taxonomy" id="8475"/>
    <lineage>
        <taxon>Eukaryota</taxon>
        <taxon>Metazoa</taxon>
        <taxon>Chordata</taxon>
        <taxon>Craniata</taxon>
        <taxon>Vertebrata</taxon>
        <taxon>Euteleostomi</taxon>
        <taxon>Archelosauria</taxon>
        <taxon>Testudinata</taxon>
        <taxon>Testudines</taxon>
        <taxon>Cryptodira</taxon>
        <taxon>Durocryptodira</taxon>
        <taxon>Americhelydia</taxon>
        <taxon>Chelydroidea</taxon>
        <taxon>Chelydridae</taxon>
        <taxon>Chelydra</taxon>
    </lineage>
</organism>
<feature type="region of interest" description="Disordered" evidence="1">
    <location>
        <begin position="1"/>
        <end position="57"/>
    </location>
</feature>
<reference evidence="2 3" key="1">
    <citation type="journal article" date="2020" name="G3 (Bethesda)">
        <title>Draft Genome of the Common Snapping Turtle, Chelydra serpentina, a Model for Phenotypic Plasticity in Reptiles.</title>
        <authorList>
            <person name="Das D."/>
            <person name="Singh S.K."/>
            <person name="Bierstedt J."/>
            <person name="Erickson A."/>
            <person name="Galli G.L.J."/>
            <person name="Crossley D.A. 2nd"/>
            <person name="Rhen T."/>
        </authorList>
    </citation>
    <scope>NUCLEOTIDE SEQUENCE [LARGE SCALE GENOMIC DNA]</scope>
    <source>
        <strain evidence="2">KW</strain>
    </source>
</reference>
<feature type="non-terminal residue" evidence="2">
    <location>
        <position position="1"/>
    </location>
</feature>
<dbReference type="Proteomes" id="UP000765507">
    <property type="component" value="Unassembled WGS sequence"/>
</dbReference>
<evidence type="ECO:0000313" key="2">
    <source>
        <dbReference type="EMBL" id="KAG6920370.1"/>
    </source>
</evidence>
<evidence type="ECO:0000313" key="3">
    <source>
        <dbReference type="Proteomes" id="UP000765507"/>
    </source>
</evidence>
<protein>
    <submittedName>
        <fullName evidence="2">Uncharacterized protein</fullName>
    </submittedName>
</protein>
<keyword evidence="3" id="KW-1185">Reference proteome</keyword>
<feature type="compositionally biased region" description="Basic and acidic residues" evidence="1">
    <location>
        <begin position="1"/>
        <end position="11"/>
    </location>
</feature>
<dbReference type="AlphaFoldDB" id="A0A8T1RUJ5"/>
<proteinExistence type="predicted"/>
<feature type="non-terminal residue" evidence="2">
    <location>
        <position position="82"/>
    </location>
</feature>
<gene>
    <name evidence="2" type="ORF">G0U57_021233</name>
</gene>